<keyword evidence="1" id="KW-0540">Nuclease</keyword>
<dbReference type="InterPro" id="IPR004601">
    <property type="entry name" value="UvdE"/>
</dbReference>
<dbReference type="Gene3D" id="3.20.20.150">
    <property type="entry name" value="Divalent-metal-dependent TIM barrel enzymes"/>
    <property type="match status" value="1"/>
</dbReference>
<evidence type="ECO:0000256" key="6">
    <source>
        <dbReference type="ARBA" id="ARBA00023204"/>
    </source>
</evidence>
<feature type="region of interest" description="Disordered" evidence="7">
    <location>
        <begin position="425"/>
        <end position="491"/>
    </location>
</feature>
<dbReference type="NCBIfam" id="TIGR00629">
    <property type="entry name" value="uvde"/>
    <property type="match status" value="1"/>
</dbReference>
<accession>A0A9P6JQ59</accession>
<keyword evidence="6" id="KW-0234">DNA repair</keyword>
<dbReference type="SUPFAM" id="SSF51658">
    <property type="entry name" value="Xylose isomerase-like"/>
    <property type="match status" value="1"/>
</dbReference>
<feature type="region of interest" description="Disordered" evidence="7">
    <location>
        <begin position="20"/>
        <end position="44"/>
    </location>
</feature>
<organism evidence="8 9">
    <name type="scientific">Crepidotus variabilis</name>
    <dbReference type="NCBI Taxonomy" id="179855"/>
    <lineage>
        <taxon>Eukaryota</taxon>
        <taxon>Fungi</taxon>
        <taxon>Dikarya</taxon>
        <taxon>Basidiomycota</taxon>
        <taxon>Agaricomycotina</taxon>
        <taxon>Agaricomycetes</taxon>
        <taxon>Agaricomycetidae</taxon>
        <taxon>Agaricales</taxon>
        <taxon>Agaricineae</taxon>
        <taxon>Crepidotaceae</taxon>
        <taxon>Crepidotus</taxon>
    </lineage>
</organism>
<dbReference type="PANTHER" id="PTHR31290">
    <property type="entry name" value="UV-DAMAGE ENDONUCLEASE"/>
    <property type="match status" value="1"/>
</dbReference>
<dbReference type="InterPro" id="IPR036237">
    <property type="entry name" value="Xyl_isomerase-like_sf"/>
</dbReference>
<dbReference type="GO" id="GO:0005634">
    <property type="term" value="C:nucleus"/>
    <property type="evidence" value="ECO:0007669"/>
    <property type="project" value="TreeGrafter"/>
</dbReference>
<feature type="region of interest" description="Disordered" evidence="7">
    <location>
        <begin position="56"/>
        <end position="105"/>
    </location>
</feature>
<feature type="compositionally biased region" description="Pro residues" evidence="7">
    <location>
        <begin position="30"/>
        <end position="39"/>
    </location>
</feature>
<dbReference type="AlphaFoldDB" id="A0A9P6JQ59"/>
<reference evidence="8" key="1">
    <citation type="submission" date="2020-11" db="EMBL/GenBank/DDBJ databases">
        <authorList>
            <consortium name="DOE Joint Genome Institute"/>
            <person name="Ahrendt S."/>
            <person name="Riley R."/>
            <person name="Andreopoulos W."/>
            <person name="Labutti K."/>
            <person name="Pangilinan J."/>
            <person name="Ruiz-Duenas F.J."/>
            <person name="Barrasa J.M."/>
            <person name="Sanchez-Garcia M."/>
            <person name="Camarero S."/>
            <person name="Miyauchi S."/>
            <person name="Serrano A."/>
            <person name="Linde D."/>
            <person name="Babiker R."/>
            <person name="Drula E."/>
            <person name="Ayuso-Fernandez I."/>
            <person name="Pacheco R."/>
            <person name="Padilla G."/>
            <person name="Ferreira P."/>
            <person name="Barriuso J."/>
            <person name="Kellner H."/>
            <person name="Castanera R."/>
            <person name="Alfaro M."/>
            <person name="Ramirez L."/>
            <person name="Pisabarro A.G."/>
            <person name="Kuo A."/>
            <person name="Tritt A."/>
            <person name="Lipzen A."/>
            <person name="He G."/>
            <person name="Yan M."/>
            <person name="Ng V."/>
            <person name="Cullen D."/>
            <person name="Martin F."/>
            <person name="Rosso M.-N."/>
            <person name="Henrissat B."/>
            <person name="Hibbett D."/>
            <person name="Martinez A.T."/>
            <person name="Grigoriev I.V."/>
        </authorList>
    </citation>
    <scope>NUCLEOTIDE SEQUENCE</scope>
    <source>
        <strain evidence="8">CBS 506.95</strain>
    </source>
</reference>
<protein>
    <submittedName>
        <fullName evidence="8">UV-endonuclease UvdE-domain-containing protein</fullName>
    </submittedName>
</protein>
<dbReference type="Pfam" id="PF03851">
    <property type="entry name" value="UvdE"/>
    <property type="match status" value="1"/>
</dbReference>
<dbReference type="GO" id="GO:0009411">
    <property type="term" value="P:response to UV"/>
    <property type="evidence" value="ECO:0007669"/>
    <property type="project" value="InterPro"/>
</dbReference>
<evidence type="ECO:0000256" key="2">
    <source>
        <dbReference type="ARBA" id="ARBA00022759"/>
    </source>
</evidence>
<evidence type="ECO:0000256" key="3">
    <source>
        <dbReference type="ARBA" id="ARBA00022763"/>
    </source>
</evidence>
<evidence type="ECO:0000256" key="1">
    <source>
        <dbReference type="ARBA" id="ARBA00022722"/>
    </source>
</evidence>
<evidence type="ECO:0000313" key="8">
    <source>
        <dbReference type="EMBL" id="KAF9529262.1"/>
    </source>
</evidence>
<name>A0A9P6JQ59_9AGAR</name>
<dbReference type="GO" id="GO:0004519">
    <property type="term" value="F:endonuclease activity"/>
    <property type="evidence" value="ECO:0007669"/>
    <property type="project" value="UniProtKB-KW"/>
</dbReference>
<keyword evidence="4" id="KW-0228">DNA excision</keyword>
<sequence>MSTQPSSGVVLRRSTRALTVATHSTEVQPPIVPPPPPTPKVVSVKRKRTVVEATEIVEATSQVSDAEQSPKKKRTKKAKAVVDTEEFQESPSKPKRKRQPKPEPMYVIPDVEKKKTTFKGRLGYACLNTVLRNKKPASETVFCSRTCRLDSIKKNGLDFVKDLARKNVEDLLTVIQWNEDNNIRFFRVSSEIFPYASHDKHGYSLNYCSELLAKAGALARKYGHRLTTHPGQFTQLGSPKPAVVEASRRELAYHTEMFELMGMGSDSVMIIHGGGVYDDKEGTLKRLKGSIKNLSPNVRARLVLENDEMCYNAEDLLPICEELDVPLVFDYHHDQLFPSSIPPKTIIERANAIWKRRGIKPKQHLSEPRPGAVSLMERRAHADRCENLPPDLPDDMGKEIGAKDKEQAVLYLHRMYDLQPVVHASLRPANPNPSMRTNGRKASPKKPSAKAIKKQAEKRGLDDSDASDLTDCPSEDEELPVEEEEDAGEEA</sequence>
<keyword evidence="3" id="KW-0227">DNA damage</keyword>
<dbReference type="EMBL" id="MU157847">
    <property type="protein sequence ID" value="KAF9529262.1"/>
    <property type="molecule type" value="Genomic_DNA"/>
</dbReference>
<keyword evidence="2" id="KW-0255">Endonuclease</keyword>
<evidence type="ECO:0000256" key="4">
    <source>
        <dbReference type="ARBA" id="ARBA00022769"/>
    </source>
</evidence>
<feature type="compositionally biased region" description="Acidic residues" evidence="7">
    <location>
        <begin position="463"/>
        <end position="491"/>
    </location>
</feature>
<proteinExistence type="predicted"/>
<evidence type="ECO:0000256" key="7">
    <source>
        <dbReference type="SAM" id="MobiDB-lite"/>
    </source>
</evidence>
<evidence type="ECO:0000313" key="9">
    <source>
        <dbReference type="Proteomes" id="UP000807306"/>
    </source>
</evidence>
<dbReference type="GO" id="GO:0016787">
    <property type="term" value="F:hydrolase activity"/>
    <property type="evidence" value="ECO:0007669"/>
    <property type="project" value="UniProtKB-KW"/>
</dbReference>
<keyword evidence="5" id="KW-0378">Hydrolase</keyword>
<keyword evidence="9" id="KW-1185">Reference proteome</keyword>
<dbReference type="GO" id="GO:0043504">
    <property type="term" value="P:mitochondrial DNA repair"/>
    <property type="evidence" value="ECO:0007669"/>
    <property type="project" value="TreeGrafter"/>
</dbReference>
<feature type="compositionally biased region" description="Basic residues" evidence="7">
    <location>
        <begin position="438"/>
        <end position="453"/>
    </location>
</feature>
<evidence type="ECO:0000256" key="5">
    <source>
        <dbReference type="ARBA" id="ARBA00022801"/>
    </source>
</evidence>
<dbReference type="PANTHER" id="PTHR31290:SF5">
    <property type="entry name" value="UV-DAMAGE ENDONUCLEASE"/>
    <property type="match status" value="1"/>
</dbReference>
<comment type="caution">
    <text evidence="8">The sequence shown here is derived from an EMBL/GenBank/DDBJ whole genome shotgun (WGS) entry which is preliminary data.</text>
</comment>
<dbReference type="Proteomes" id="UP000807306">
    <property type="component" value="Unassembled WGS sequence"/>
</dbReference>
<dbReference type="GO" id="GO:0005739">
    <property type="term" value="C:mitochondrion"/>
    <property type="evidence" value="ECO:0007669"/>
    <property type="project" value="TreeGrafter"/>
</dbReference>
<gene>
    <name evidence="8" type="ORF">CPB83DRAFT_765313</name>
</gene>
<dbReference type="GO" id="GO:0006289">
    <property type="term" value="P:nucleotide-excision repair"/>
    <property type="evidence" value="ECO:0007669"/>
    <property type="project" value="InterPro"/>
</dbReference>
<dbReference type="OrthoDB" id="541883at2759"/>